<dbReference type="InterPro" id="IPR050916">
    <property type="entry name" value="SCAN-C2H2_zinc_finger"/>
</dbReference>
<organism evidence="10 11">
    <name type="scientific">Pantherophis guttatus</name>
    <name type="common">Corn snake</name>
    <name type="synonym">Elaphe guttata</name>
    <dbReference type="NCBI Taxonomy" id="94885"/>
    <lineage>
        <taxon>Eukaryota</taxon>
        <taxon>Metazoa</taxon>
        <taxon>Chordata</taxon>
        <taxon>Craniata</taxon>
        <taxon>Vertebrata</taxon>
        <taxon>Euteleostomi</taxon>
        <taxon>Lepidosauria</taxon>
        <taxon>Squamata</taxon>
        <taxon>Bifurcata</taxon>
        <taxon>Unidentata</taxon>
        <taxon>Episquamata</taxon>
        <taxon>Toxicofera</taxon>
        <taxon>Serpentes</taxon>
        <taxon>Colubroidea</taxon>
        <taxon>Colubridae</taxon>
        <taxon>Colubrinae</taxon>
        <taxon>Pantherophis</taxon>
    </lineage>
</organism>
<feature type="domain" description="C2H2-type" evidence="7">
    <location>
        <begin position="1368"/>
        <end position="1395"/>
    </location>
</feature>
<evidence type="ECO:0000259" key="8">
    <source>
        <dbReference type="PROSITE" id="PS50804"/>
    </source>
</evidence>
<dbReference type="SMART" id="SM00431">
    <property type="entry name" value="SCAN"/>
    <property type="match status" value="2"/>
</dbReference>
<dbReference type="Gene3D" id="1.10.4020.10">
    <property type="entry name" value="DNA breaking-rejoining enzymes"/>
    <property type="match status" value="2"/>
</dbReference>
<feature type="domain" description="C2H2-type" evidence="7">
    <location>
        <begin position="1256"/>
        <end position="1283"/>
    </location>
</feature>
<keyword evidence="1" id="KW-0479">Metal-binding</keyword>
<dbReference type="InterPro" id="IPR003309">
    <property type="entry name" value="SCAN_dom"/>
</dbReference>
<feature type="region of interest" description="Disordered" evidence="6">
    <location>
        <begin position="796"/>
        <end position="830"/>
    </location>
</feature>
<reference evidence="11" key="1">
    <citation type="submission" date="2025-08" db="UniProtKB">
        <authorList>
            <consortium name="RefSeq"/>
        </authorList>
    </citation>
    <scope>IDENTIFICATION</scope>
    <source>
        <tissue evidence="11">Blood</tissue>
    </source>
</reference>
<evidence type="ECO:0000259" key="7">
    <source>
        <dbReference type="PROSITE" id="PS50157"/>
    </source>
</evidence>
<dbReference type="PROSITE" id="PS50157">
    <property type="entry name" value="ZINC_FINGER_C2H2_2"/>
    <property type="match status" value="5"/>
</dbReference>
<feature type="region of interest" description="Disordered" evidence="6">
    <location>
        <begin position="1116"/>
        <end position="1142"/>
    </location>
</feature>
<evidence type="ECO:0000259" key="9">
    <source>
        <dbReference type="PROSITE" id="PS50808"/>
    </source>
</evidence>
<dbReference type="CDD" id="cd07936">
    <property type="entry name" value="SCAN"/>
    <property type="match status" value="2"/>
</dbReference>
<feature type="region of interest" description="Disordered" evidence="6">
    <location>
        <begin position="395"/>
        <end position="415"/>
    </location>
</feature>
<dbReference type="SUPFAM" id="SSF57667">
    <property type="entry name" value="beta-beta-alpha zinc fingers"/>
    <property type="match status" value="4"/>
</dbReference>
<feature type="region of interest" description="Disordered" evidence="6">
    <location>
        <begin position="264"/>
        <end position="319"/>
    </location>
</feature>
<feature type="compositionally biased region" description="Basic and acidic residues" evidence="6">
    <location>
        <begin position="395"/>
        <end position="405"/>
    </location>
</feature>
<feature type="domain" description="C2H2-type" evidence="7">
    <location>
        <begin position="1312"/>
        <end position="1339"/>
    </location>
</feature>
<keyword evidence="3" id="KW-0862">Zinc</keyword>
<keyword evidence="2 5" id="KW-0863">Zinc-finger</keyword>
<feature type="compositionally biased region" description="Pro residues" evidence="6">
    <location>
        <begin position="734"/>
        <end position="743"/>
    </location>
</feature>
<evidence type="ECO:0000256" key="2">
    <source>
        <dbReference type="ARBA" id="ARBA00022771"/>
    </source>
</evidence>
<feature type="region of interest" description="Disordered" evidence="6">
    <location>
        <begin position="1047"/>
        <end position="1076"/>
    </location>
</feature>
<feature type="compositionally biased region" description="Basic and acidic residues" evidence="6">
    <location>
        <begin position="8"/>
        <end position="19"/>
    </location>
</feature>
<dbReference type="SMART" id="SM00355">
    <property type="entry name" value="ZnF_C2H2"/>
    <property type="match status" value="6"/>
</dbReference>
<feature type="compositionally biased region" description="Basic and acidic residues" evidence="6">
    <location>
        <begin position="1124"/>
        <end position="1141"/>
    </location>
</feature>
<protein>
    <submittedName>
        <fullName evidence="11">Uncharacterized protein LOC117662642</fullName>
    </submittedName>
</protein>
<dbReference type="Proteomes" id="UP001652622">
    <property type="component" value="Unplaced"/>
</dbReference>
<dbReference type="Pfam" id="PF02892">
    <property type="entry name" value="zf-BED"/>
    <property type="match status" value="1"/>
</dbReference>
<evidence type="ECO:0000256" key="4">
    <source>
        <dbReference type="ARBA" id="ARBA00023242"/>
    </source>
</evidence>
<feature type="region of interest" description="Disordered" evidence="6">
    <location>
        <begin position="1"/>
        <end position="30"/>
    </location>
</feature>
<dbReference type="InterPro" id="IPR003656">
    <property type="entry name" value="Znf_BED"/>
</dbReference>
<dbReference type="InterPro" id="IPR013087">
    <property type="entry name" value="Znf_C2H2_type"/>
</dbReference>
<gene>
    <name evidence="11" type="primary">LOC117662642</name>
</gene>
<feature type="region of interest" description="Disordered" evidence="6">
    <location>
        <begin position="1178"/>
        <end position="1205"/>
    </location>
</feature>
<dbReference type="PANTHER" id="PTHR45935">
    <property type="entry name" value="PROTEIN ZBED8-RELATED"/>
    <property type="match status" value="1"/>
</dbReference>
<evidence type="ECO:0000256" key="6">
    <source>
        <dbReference type="SAM" id="MobiDB-lite"/>
    </source>
</evidence>
<feature type="domain" description="BED-type" evidence="9">
    <location>
        <begin position="464"/>
        <end position="521"/>
    </location>
</feature>
<sequence>MNEPRAAGTDREPKGKEKNPGAIHRQHKKERLGWGASQHCRWETCHGMQELWEAQLQQFLKSLQPILAGRGSSGTSEASPWEDAKEFLVSFEQVAKACRWPRDQWAAHLLPALSGEAEEAFRGLEARDQENYEKVKAAILRGEAMRTERQRQHFRQFCCQVVEDPRRIHSQLQELCRQWLKPERRTKEQILELLILEQFLASLPPELRSWIQARRPESCSQAVALVEDFLMSQQEAKTRTSQGRLKEKPVDFLPVVAEKEPLNATKGPVYGETDPNVEANLLGSGPKYPSLSPLPFPPEGEEVGQTGGKEGSKDLKEPGGSLQIVKQNITQPGQQTMLWHVLQEDDDANTDILGDEMGNYIKVEIPQCGEAETEDNSRMGPQIGYDQVPVKHERLEGRSESRETQDGSPIGAGKDSFELGEVHWKRYQRMSLPNSSPFPREVGHEIPEVFPSHPPPTKKPRSGPEHSVVWDHFELDSEDPCYGICTHCKRRVSRGKNSKHFSTSGLLKHLQRHHGNIVLAAIATTQAMLPTSSKSNGPVLMPSALPQCWTKQKSPGKRQPGPKPSEVTRAIAQMMALDDQPFSMVEEAGFQHLLKLLAPNYKIPSGTTFSRQIVPSLYQACREEALGMLQTSGPSASMNLSSDEWTREVLLLPLNTESTPECNARRQRPAGIARSKLDLIRPLFLGSSGSPPNPRKTRANRSVAIRPRGAEQRMPPAALPLAGDCRGGRRSSSPPSPEPPPGSPEGQAGFSIAAAGEGGASRSPLDPVPAGHCWAPDSLPLGMKAMKEGVLIEPRLEVGPEGSGKATSPLTSEGRMKQPGWGASRENKGESCKARQQCWEAQWQEFLKTRRGRNPLMMSEASPWEDPKAFLASFEQVATACRWPRGEWTACLRPALSGGVEEAFQTLDAKDQEDYGKVKAAILRGEALRTEMQRRHFRQFCCQEVGDPRRLYGQLHQLCLQWLRPERRTKEQILELLILEQFLASLPPDLRSWIQARRPDTCPQVVALVEDFLRSQEQTRSGSWQGSIKEERMDFLHVEEKPLEAMKTENGEIEKDHKAGTDPALPRDQEQGGNLDFSDDVRECEVNEENSYYGQNALEEKYRITPQISYRNKEEIAEMQGEGAKSENQERTEREKGKNECLESLIQNTRKSSKEEMPVFSKYGRRCRYRVERDVIHSSEDYEERPNSEENLQPNSSTRLPEKAKISVKTHSFFERGKESYSQNEEPRQSFEYEENVTHADSLRRIPTCPTENRQYECSQCGKRLSTRRNLILHQRSHTGEKPYKCFQCGKCFSQAGCLKTHQRFHTGEKPYKCSQCGKYFRQAGYLKTHQRFHTGEKPYKCSHCDKYFSQSGYLKTHQRFHTGEKPYECSQCGKCFRQAGNLKSHQRTHTGERPYQCS</sequence>
<feature type="domain" description="C2H2-type" evidence="7">
    <location>
        <begin position="1284"/>
        <end position="1311"/>
    </location>
</feature>
<dbReference type="GeneID" id="117662642"/>
<dbReference type="InterPro" id="IPR038269">
    <property type="entry name" value="SCAN_sf"/>
</dbReference>
<dbReference type="Pfam" id="PF00096">
    <property type="entry name" value="zf-C2H2"/>
    <property type="match status" value="5"/>
</dbReference>
<dbReference type="Pfam" id="PF02023">
    <property type="entry name" value="SCAN"/>
    <property type="match status" value="2"/>
</dbReference>
<dbReference type="SMART" id="SM00614">
    <property type="entry name" value="ZnF_BED"/>
    <property type="match status" value="1"/>
</dbReference>
<dbReference type="PROSITE" id="PS50804">
    <property type="entry name" value="SCAN_BOX"/>
    <property type="match status" value="2"/>
</dbReference>
<dbReference type="PROSITE" id="PS00028">
    <property type="entry name" value="ZINC_FINGER_C2H2_1"/>
    <property type="match status" value="5"/>
</dbReference>
<evidence type="ECO:0000313" key="10">
    <source>
        <dbReference type="Proteomes" id="UP001652622"/>
    </source>
</evidence>
<feature type="region of interest" description="Disordered" evidence="6">
    <location>
        <begin position="683"/>
        <end position="750"/>
    </location>
</feature>
<feature type="compositionally biased region" description="Polar residues" evidence="6">
    <location>
        <begin position="1189"/>
        <end position="1199"/>
    </location>
</feature>
<evidence type="ECO:0000256" key="1">
    <source>
        <dbReference type="ARBA" id="ARBA00022723"/>
    </source>
</evidence>
<evidence type="ECO:0000256" key="3">
    <source>
        <dbReference type="ARBA" id="ARBA00022833"/>
    </source>
</evidence>
<dbReference type="PROSITE" id="PS50808">
    <property type="entry name" value="ZF_BED"/>
    <property type="match status" value="1"/>
</dbReference>
<feature type="domain" description="SCAN box" evidence="8">
    <location>
        <begin position="934"/>
        <end position="1015"/>
    </location>
</feature>
<dbReference type="RefSeq" id="XP_060547179.1">
    <property type="nucleotide sequence ID" value="XM_060691196.1"/>
</dbReference>
<keyword evidence="10" id="KW-1185">Reference proteome</keyword>
<evidence type="ECO:0000313" key="11">
    <source>
        <dbReference type="RefSeq" id="XP_060547179.1"/>
    </source>
</evidence>
<dbReference type="SUPFAM" id="SSF140996">
    <property type="entry name" value="Hermes dimerisation domain"/>
    <property type="match status" value="1"/>
</dbReference>
<feature type="domain" description="SCAN box" evidence="8">
    <location>
        <begin position="151"/>
        <end position="229"/>
    </location>
</feature>
<accession>A0ABM3ZFM7</accession>
<dbReference type="Gene3D" id="3.30.160.60">
    <property type="entry name" value="Classic Zinc Finger"/>
    <property type="match status" value="5"/>
</dbReference>
<dbReference type="SUPFAM" id="SSF47353">
    <property type="entry name" value="Retrovirus capsid dimerization domain-like"/>
    <property type="match status" value="2"/>
</dbReference>
<dbReference type="PANTHER" id="PTHR45935:SF15">
    <property type="entry name" value="SCAN BOX DOMAIN-CONTAINING PROTEIN"/>
    <property type="match status" value="1"/>
</dbReference>
<keyword evidence="4" id="KW-0539">Nucleus</keyword>
<feature type="compositionally biased region" description="Basic and acidic residues" evidence="6">
    <location>
        <begin position="1178"/>
        <end position="1188"/>
    </location>
</feature>
<feature type="compositionally biased region" description="Basic and acidic residues" evidence="6">
    <location>
        <begin position="1047"/>
        <end position="1070"/>
    </location>
</feature>
<dbReference type="InterPro" id="IPR036236">
    <property type="entry name" value="Znf_C2H2_sf"/>
</dbReference>
<feature type="domain" description="C2H2-type" evidence="7">
    <location>
        <begin position="1340"/>
        <end position="1367"/>
    </location>
</feature>
<proteinExistence type="predicted"/>
<name>A0ABM3ZFM7_PANGU</name>
<evidence type="ECO:0000256" key="5">
    <source>
        <dbReference type="PROSITE-ProRule" id="PRU00042"/>
    </source>
</evidence>